<reference evidence="2 3" key="1">
    <citation type="submission" date="2017-06" db="EMBL/GenBank/DDBJ databases">
        <title>Comparative genomic analysis of Ambrosia Fusariam Clade fungi.</title>
        <authorList>
            <person name="Stajich J.E."/>
            <person name="Carrillo J."/>
            <person name="Kijimoto T."/>
            <person name="Eskalen A."/>
            <person name="O'Donnell K."/>
            <person name="Kasson M."/>
        </authorList>
    </citation>
    <scope>NUCLEOTIDE SEQUENCE [LARGE SCALE GENOMIC DNA]</scope>
    <source>
        <strain evidence="2 3">NRRL62584</strain>
    </source>
</reference>
<sequence length="714" mass="79775">MAYLSSDDKAISANYCSTFDQPRLFSSSHPRSGSGATSQINQALMNAETSLAFKCVSVRDKIDKSEAEVLACVVNEMTALWHPAIRNDANILQLQGLCWDISPDIDAEPSSIIHGDIKPQNVLVFRDKDGPFTPKMADFGFSTWSAADDNHIILPQSWPWNAPEINEYPTFTPQQAAKTDVFSFGMLCLWFLFEQQLSGMVPLPEKALSVAASLTDQHVHQPLRLLDELKREDALTKFASQLVMAETGLTPETRAMLQLFFSGCLACDPQLRDADVQHSLKNISIHQEQPISQPVLPDVYSPADGDFKLGYSLLSFYLSDYRLRCCIFKSLQTAVKDDPTSPLSSQLALCYALGFGHSKLEEPPIPLTCSREELQLQIEEAVIEESKLKDNSGALYTDLADRGHFSWIMIPDIQRDHDALQTAERVTREDVKNLESILGVGHPVVNPVKAVLARIKIRQCEWGEAEEIEMQLASAYEQTMGPESREALRSMGHLAMIYTEQGRWREAEQEYAELLEITKTSSGPDHPDTLVRMSNLAATLWQGSRWLQAEQSQTELVDAAKRVFGQDHPLTMTSMSNLSLTLRSLGCWEDAKEVVDLSKKSIGPEHPTTLGSMTNLAAIFAARTLSKRGRWDEAKDLSREIVDTRERILGPYHEDTLTATSFLASMLRAHNELEEAEEILLEAVKMSRRALGNEDPVTLRLMSNLALTFSAQNR</sequence>
<dbReference type="SMART" id="SM00220">
    <property type="entry name" value="S_TKc"/>
    <property type="match status" value="1"/>
</dbReference>
<accession>A0A428NNE7</accession>
<proteinExistence type="predicted"/>
<protein>
    <recommendedName>
        <fullName evidence="1">Protein kinase domain-containing protein</fullName>
    </recommendedName>
</protein>
<dbReference type="Gene3D" id="1.25.40.10">
    <property type="entry name" value="Tetratricopeptide repeat domain"/>
    <property type="match status" value="2"/>
</dbReference>
<keyword evidence="3" id="KW-1185">Reference proteome</keyword>
<dbReference type="SUPFAM" id="SSF48452">
    <property type="entry name" value="TPR-like"/>
    <property type="match status" value="3"/>
</dbReference>
<evidence type="ECO:0000313" key="2">
    <source>
        <dbReference type="EMBL" id="RSL42265.1"/>
    </source>
</evidence>
<comment type="caution">
    <text evidence="2">The sequence shown here is derived from an EMBL/GenBank/DDBJ whole genome shotgun (WGS) entry which is preliminary data.</text>
</comment>
<evidence type="ECO:0000259" key="1">
    <source>
        <dbReference type="PROSITE" id="PS50011"/>
    </source>
</evidence>
<feature type="domain" description="Protein kinase" evidence="1">
    <location>
        <begin position="1"/>
        <end position="271"/>
    </location>
</feature>
<dbReference type="InterPro" id="IPR011009">
    <property type="entry name" value="Kinase-like_dom_sf"/>
</dbReference>
<dbReference type="InterPro" id="IPR011990">
    <property type="entry name" value="TPR-like_helical_dom_sf"/>
</dbReference>
<dbReference type="STRING" id="1325734.A0A428NNE7"/>
<dbReference type="GO" id="GO:0004672">
    <property type="term" value="F:protein kinase activity"/>
    <property type="evidence" value="ECO:0007669"/>
    <property type="project" value="InterPro"/>
</dbReference>
<dbReference type="InterPro" id="IPR053137">
    <property type="entry name" value="NLR-like"/>
</dbReference>
<dbReference type="Pfam" id="PF00069">
    <property type="entry name" value="Pkinase"/>
    <property type="match status" value="1"/>
</dbReference>
<dbReference type="AlphaFoldDB" id="A0A428NNE7"/>
<dbReference type="InterPro" id="IPR008271">
    <property type="entry name" value="Ser/Thr_kinase_AS"/>
</dbReference>
<dbReference type="InterPro" id="IPR000719">
    <property type="entry name" value="Prot_kinase_dom"/>
</dbReference>
<dbReference type="GO" id="GO:0005524">
    <property type="term" value="F:ATP binding"/>
    <property type="evidence" value="ECO:0007669"/>
    <property type="project" value="InterPro"/>
</dbReference>
<dbReference type="Gene3D" id="1.10.510.10">
    <property type="entry name" value="Transferase(Phosphotransferase) domain 1"/>
    <property type="match status" value="1"/>
</dbReference>
<dbReference type="PANTHER" id="PTHR46082">
    <property type="entry name" value="ATP/GTP-BINDING PROTEIN-RELATED"/>
    <property type="match status" value="1"/>
</dbReference>
<dbReference type="Proteomes" id="UP000288168">
    <property type="component" value="Unassembled WGS sequence"/>
</dbReference>
<dbReference type="PANTHER" id="PTHR46082:SF11">
    <property type="entry name" value="AAA+ ATPASE DOMAIN-CONTAINING PROTEIN-RELATED"/>
    <property type="match status" value="1"/>
</dbReference>
<dbReference type="SUPFAM" id="SSF56112">
    <property type="entry name" value="Protein kinase-like (PK-like)"/>
    <property type="match status" value="1"/>
</dbReference>
<dbReference type="PROSITE" id="PS50011">
    <property type="entry name" value="PROTEIN_KINASE_DOM"/>
    <property type="match status" value="1"/>
</dbReference>
<evidence type="ECO:0000313" key="3">
    <source>
        <dbReference type="Proteomes" id="UP000288168"/>
    </source>
</evidence>
<dbReference type="EMBL" id="NKCI01000376">
    <property type="protein sequence ID" value="RSL42265.1"/>
    <property type="molecule type" value="Genomic_DNA"/>
</dbReference>
<dbReference type="Pfam" id="PF13424">
    <property type="entry name" value="TPR_12"/>
    <property type="match status" value="2"/>
</dbReference>
<dbReference type="OrthoDB" id="4062651at2759"/>
<name>A0A428NNE7_9HYPO</name>
<dbReference type="PROSITE" id="PS00108">
    <property type="entry name" value="PROTEIN_KINASE_ST"/>
    <property type="match status" value="1"/>
</dbReference>
<gene>
    <name evidence="2" type="ORF">CEP54_015544</name>
</gene>
<organism evidence="2 3">
    <name type="scientific">Fusarium duplospermum</name>
    <dbReference type="NCBI Taxonomy" id="1325734"/>
    <lineage>
        <taxon>Eukaryota</taxon>
        <taxon>Fungi</taxon>
        <taxon>Dikarya</taxon>
        <taxon>Ascomycota</taxon>
        <taxon>Pezizomycotina</taxon>
        <taxon>Sordariomycetes</taxon>
        <taxon>Hypocreomycetidae</taxon>
        <taxon>Hypocreales</taxon>
        <taxon>Nectriaceae</taxon>
        <taxon>Fusarium</taxon>
        <taxon>Fusarium solani species complex</taxon>
    </lineage>
</organism>